<accession>G2XYK8</accession>
<evidence type="ECO:0000313" key="3">
    <source>
        <dbReference type="Proteomes" id="UP000008177"/>
    </source>
</evidence>
<proteinExistence type="predicted"/>
<evidence type="ECO:0000313" key="2">
    <source>
        <dbReference type="EMBL" id="CCD45545.1"/>
    </source>
</evidence>
<dbReference type="AlphaFoldDB" id="G2XYK8"/>
<dbReference type="EMBL" id="FQ790278">
    <property type="protein sequence ID" value="CCD45545.1"/>
    <property type="molecule type" value="Genomic_DNA"/>
</dbReference>
<reference evidence="3" key="1">
    <citation type="journal article" date="2011" name="PLoS Genet.">
        <title>Genomic analysis of the necrotrophic fungal pathogens Sclerotinia sclerotiorum and Botrytis cinerea.</title>
        <authorList>
            <person name="Amselem J."/>
            <person name="Cuomo C.A."/>
            <person name="van Kan J.A."/>
            <person name="Viaud M."/>
            <person name="Benito E.P."/>
            <person name="Couloux A."/>
            <person name="Coutinho P.M."/>
            <person name="de Vries R.P."/>
            <person name="Dyer P.S."/>
            <person name="Fillinger S."/>
            <person name="Fournier E."/>
            <person name="Gout L."/>
            <person name="Hahn M."/>
            <person name="Kohn L."/>
            <person name="Lapalu N."/>
            <person name="Plummer K.M."/>
            <person name="Pradier J.M."/>
            <person name="Quevillon E."/>
            <person name="Sharon A."/>
            <person name="Simon A."/>
            <person name="ten Have A."/>
            <person name="Tudzynski B."/>
            <person name="Tudzynski P."/>
            <person name="Wincker P."/>
            <person name="Andrew M."/>
            <person name="Anthouard V."/>
            <person name="Beever R.E."/>
            <person name="Beffa R."/>
            <person name="Benoit I."/>
            <person name="Bouzid O."/>
            <person name="Brault B."/>
            <person name="Chen Z."/>
            <person name="Choquer M."/>
            <person name="Collemare J."/>
            <person name="Cotton P."/>
            <person name="Danchin E.G."/>
            <person name="Da Silva C."/>
            <person name="Gautier A."/>
            <person name="Giraud C."/>
            <person name="Giraud T."/>
            <person name="Gonzalez C."/>
            <person name="Grossetete S."/>
            <person name="Guldener U."/>
            <person name="Henrissat B."/>
            <person name="Howlett B.J."/>
            <person name="Kodira C."/>
            <person name="Kretschmer M."/>
            <person name="Lappartient A."/>
            <person name="Leroch M."/>
            <person name="Levis C."/>
            <person name="Mauceli E."/>
            <person name="Neuveglise C."/>
            <person name="Oeser B."/>
            <person name="Pearson M."/>
            <person name="Poulain J."/>
            <person name="Poussereau N."/>
            <person name="Quesneville H."/>
            <person name="Rascle C."/>
            <person name="Schumacher J."/>
            <person name="Segurens B."/>
            <person name="Sexton A."/>
            <person name="Silva E."/>
            <person name="Sirven C."/>
            <person name="Soanes D.M."/>
            <person name="Talbot N.J."/>
            <person name="Templeton M."/>
            <person name="Yandava C."/>
            <person name="Yarden O."/>
            <person name="Zeng Q."/>
            <person name="Rollins J.A."/>
            <person name="Lebrun M.H."/>
            <person name="Dickman M."/>
        </authorList>
    </citation>
    <scope>NUCLEOTIDE SEQUENCE [LARGE SCALE GENOMIC DNA]</scope>
    <source>
        <strain evidence="3">T4</strain>
    </source>
</reference>
<gene>
    <name evidence="2" type="ORF">BofuT4_uP045630.1</name>
</gene>
<protein>
    <submittedName>
        <fullName evidence="2">Uncharacterized protein</fullName>
    </submittedName>
</protein>
<evidence type="ECO:0000256" key="1">
    <source>
        <dbReference type="SAM" id="MobiDB-lite"/>
    </source>
</evidence>
<dbReference type="InParanoid" id="G2XYK8"/>
<feature type="region of interest" description="Disordered" evidence="1">
    <location>
        <begin position="1"/>
        <end position="23"/>
    </location>
</feature>
<sequence>MHLPYSRETSSHAFKPTPASPSDVPAVSFFLTRSCWPRRRPVTDGLETMRVSHIAGAWASSMF</sequence>
<name>G2XYK8_BOTF4</name>
<dbReference type="Proteomes" id="UP000008177">
    <property type="component" value="Unplaced contigs"/>
</dbReference>
<dbReference type="HOGENOM" id="CLU_2885499_0_0_1"/>
<organism evidence="2 3">
    <name type="scientific">Botryotinia fuckeliana (strain T4)</name>
    <name type="common">Noble rot fungus</name>
    <name type="synonym">Botrytis cinerea</name>
    <dbReference type="NCBI Taxonomy" id="999810"/>
    <lineage>
        <taxon>Eukaryota</taxon>
        <taxon>Fungi</taxon>
        <taxon>Dikarya</taxon>
        <taxon>Ascomycota</taxon>
        <taxon>Pezizomycotina</taxon>
        <taxon>Leotiomycetes</taxon>
        <taxon>Helotiales</taxon>
        <taxon>Sclerotiniaceae</taxon>
        <taxon>Botrytis</taxon>
    </lineage>
</organism>